<dbReference type="Proteomes" id="UP000271889">
    <property type="component" value="Unassembled WGS sequence"/>
</dbReference>
<organism evidence="1 2">
    <name type="scientific">Cylicostephanus goldi</name>
    <name type="common">Nematode worm</name>
    <dbReference type="NCBI Taxonomy" id="71465"/>
    <lineage>
        <taxon>Eukaryota</taxon>
        <taxon>Metazoa</taxon>
        <taxon>Ecdysozoa</taxon>
        <taxon>Nematoda</taxon>
        <taxon>Chromadorea</taxon>
        <taxon>Rhabditida</taxon>
        <taxon>Rhabditina</taxon>
        <taxon>Rhabditomorpha</taxon>
        <taxon>Strongyloidea</taxon>
        <taxon>Strongylidae</taxon>
        <taxon>Cylicostephanus</taxon>
    </lineage>
</organism>
<protein>
    <submittedName>
        <fullName evidence="1">Uncharacterized protein</fullName>
    </submittedName>
</protein>
<dbReference type="AlphaFoldDB" id="A0A3P6QQD2"/>
<evidence type="ECO:0000313" key="1">
    <source>
        <dbReference type="EMBL" id="VDK52582.1"/>
    </source>
</evidence>
<evidence type="ECO:0000313" key="2">
    <source>
        <dbReference type="Proteomes" id="UP000271889"/>
    </source>
</evidence>
<name>A0A3P6QQD2_CYLGO</name>
<gene>
    <name evidence="1" type="ORF">CGOC_LOCUS2424</name>
</gene>
<dbReference type="OrthoDB" id="5871162at2759"/>
<reference evidence="1 2" key="1">
    <citation type="submission" date="2018-11" db="EMBL/GenBank/DDBJ databases">
        <authorList>
            <consortium name="Pathogen Informatics"/>
        </authorList>
    </citation>
    <scope>NUCLEOTIDE SEQUENCE [LARGE SCALE GENOMIC DNA]</scope>
</reference>
<sequence length="230" mass="26064">MEKIITQAASALNQSFKDKEIKPQEVHLTKDKEDSLKLLDNLPEEERKLLKAAITSGELDAETLAPALKSLVKEDMGEESKKEKESRLIEWIRENRPTKKQKEIKVSADKLPYYGKYCGSFAEQAKNVTFWLGPQTHTENILADMFPSQNGFYVRPQPIDVSIFALQELPPIKAKARKSSLAINGTMPIEPVKDKVKKTEDALRVKRDGEQCAKAIVVNAVFIIHKRYTI</sequence>
<proteinExistence type="predicted"/>
<dbReference type="EMBL" id="UYRV01005419">
    <property type="protein sequence ID" value="VDK52582.1"/>
    <property type="molecule type" value="Genomic_DNA"/>
</dbReference>
<accession>A0A3P6QQD2</accession>
<keyword evidence="2" id="KW-1185">Reference proteome</keyword>